<gene>
    <name evidence="2" type="ORF">SRIMR7_15025</name>
</gene>
<evidence type="ECO:0000313" key="3">
    <source>
        <dbReference type="Proteomes" id="UP000829494"/>
    </source>
</evidence>
<keyword evidence="1" id="KW-0732">Signal</keyword>
<evidence type="ECO:0000313" key="2">
    <source>
        <dbReference type="EMBL" id="UNZ03469.1"/>
    </source>
</evidence>
<dbReference type="RefSeq" id="WP_003985083.1">
    <property type="nucleotide sequence ID" value="NZ_CP043497.1"/>
</dbReference>
<sequence>MNVTRVGIVAGALTAAFALAAPMASATPPEYKAVDGAKDNWVNEGQLSVEYNNGIKDTDPARVKEALDQCKGQSVSCKATTVGTPEKVTKWFEAGEGGGNPKVVENCRTDDGAKDVDHTVGGMHAFAWSWNIGASVDIPLAKGVGIGIKGEYTETNTDTKTEATKITVKPGYRGTLQLGHDMERTTSDITIQGGKFGGAKITGVRTEALLKDSAGRVRPDIVKCG</sequence>
<keyword evidence="3" id="KW-1185">Reference proteome</keyword>
<proteinExistence type="predicted"/>
<feature type="chain" id="PRO_5047075641" evidence="1">
    <location>
        <begin position="21"/>
        <end position="225"/>
    </location>
</feature>
<dbReference type="GeneID" id="66857434"/>
<dbReference type="EMBL" id="CP094298">
    <property type="protein sequence ID" value="UNZ03469.1"/>
    <property type="molecule type" value="Genomic_DNA"/>
</dbReference>
<evidence type="ECO:0000256" key="1">
    <source>
        <dbReference type="SAM" id="SignalP"/>
    </source>
</evidence>
<organism evidence="2 3">
    <name type="scientific">Streptomyces rimosus subsp. rimosus</name>
    <dbReference type="NCBI Taxonomy" id="132474"/>
    <lineage>
        <taxon>Bacteria</taxon>
        <taxon>Bacillati</taxon>
        <taxon>Actinomycetota</taxon>
        <taxon>Actinomycetes</taxon>
        <taxon>Kitasatosporales</taxon>
        <taxon>Streptomycetaceae</taxon>
        <taxon>Streptomyces</taxon>
    </lineage>
</organism>
<reference evidence="2 3" key="1">
    <citation type="submission" date="2022-03" db="EMBL/GenBank/DDBJ databases">
        <title>Complete genome of Streptomyces rimosus ssp. rimosus R7 (=ATCC 10970).</title>
        <authorList>
            <person name="Beganovic S."/>
            <person name="Ruckert C."/>
            <person name="Busche T."/>
            <person name="Kalinowski J."/>
            <person name="Wittmann C."/>
        </authorList>
    </citation>
    <scope>NUCLEOTIDE SEQUENCE [LARGE SCALE GENOMIC DNA]</scope>
    <source>
        <strain evidence="2 3">R7</strain>
    </source>
</reference>
<name>A0ABY3Z0F6_STRRM</name>
<feature type="signal peptide" evidence="1">
    <location>
        <begin position="1"/>
        <end position="20"/>
    </location>
</feature>
<accession>A0ABY3Z0F6</accession>
<protein>
    <submittedName>
        <fullName evidence="2">Uncharacterized protein</fullName>
    </submittedName>
</protein>
<dbReference type="Proteomes" id="UP000829494">
    <property type="component" value="Chromosome"/>
</dbReference>